<dbReference type="InterPro" id="IPR001853">
    <property type="entry name" value="DSBA-like_thioredoxin_dom"/>
</dbReference>
<organism evidence="2">
    <name type="scientific">freshwater metagenome</name>
    <dbReference type="NCBI Taxonomy" id="449393"/>
    <lineage>
        <taxon>unclassified sequences</taxon>
        <taxon>metagenomes</taxon>
        <taxon>ecological metagenomes</taxon>
    </lineage>
</organism>
<feature type="domain" description="DSBA-like thioredoxin" evidence="1">
    <location>
        <begin position="3"/>
        <end position="203"/>
    </location>
</feature>
<protein>
    <submittedName>
        <fullName evidence="2">Unannotated protein</fullName>
    </submittedName>
</protein>
<name>A0A6J7EYY0_9ZZZZ</name>
<dbReference type="GO" id="GO:0016491">
    <property type="term" value="F:oxidoreductase activity"/>
    <property type="evidence" value="ECO:0007669"/>
    <property type="project" value="InterPro"/>
</dbReference>
<dbReference type="AlphaFoldDB" id="A0A6J7EYY0"/>
<dbReference type="CDD" id="cd03024">
    <property type="entry name" value="DsbA_FrnE"/>
    <property type="match status" value="1"/>
</dbReference>
<dbReference type="InterPro" id="IPR036249">
    <property type="entry name" value="Thioredoxin-like_sf"/>
</dbReference>
<dbReference type="Gene3D" id="3.40.30.10">
    <property type="entry name" value="Glutaredoxin"/>
    <property type="match status" value="1"/>
</dbReference>
<dbReference type="EMBL" id="CAFBLS010000301">
    <property type="protein sequence ID" value="CAB4886180.1"/>
    <property type="molecule type" value="Genomic_DNA"/>
</dbReference>
<proteinExistence type="predicted"/>
<evidence type="ECO:0000259" key="1">
    <source>
        <dbReference type="Pfam" id="PF01323"/>
    </source>
</evidence>
<dbReference type="Pfam" id="PF01323">
    <property type="entry name" value="DSBA"/>
    <property type="match status" value="1"/>
</dbReference>
<accession>A0A6J7EYY0</accession>
<evidence type="ECO:0000313" key="2">
    <source>
        <dbReference type="EMBL" id="CAB4886180.1"/>
    </source>
</evidence>
<dbReference type="SUPFAM" id="SSF52833">
    <property type="entry name" value="Thioredoxin-like"/>
    <property type="match status" value="1"/>
</dbReference>
<reference evidence="2" key="1">
    <citation type="submission" date="2020-05" db="EMBL/GenBank/DDBJ databases">
        <authorList>
            <person name="Chiriac C."/>
            <person name="Salcher M."/>
            <person name="Ghai R."/>
            <person name="Kavagutti S V."/>
        </authorList>
    </citation>
    <scope>NUCLEOTIDE SEQUENCE</scope>
</reference>
<gene>
    <name evidence="2" type="ORF">UFOPK3402_01868</name>
</gene>
<dbReference type="PANTHER" id="PTHR13887">
    <property type="entry name" value="GLUTATHIONE S-TRANSFERASE KAPPA"/>
    <property type="match status" value="1"/>
</dbReference>
<dbReference type="PANTHER" id="PTHR13887:SF41">
    <property type="entry name" value="THIOREDOXIN SUPERFAMILY PROTEIN"/>
    <property type="match status" value="1"/>
</dbReference>
<sequence length="212" mass="22815">MLVEVWSDVVCPWCYIGKRRLEEALESFPGREDVTIVHRAFQLDPTARSEGRRTVDVISEKYRTDAIATAAMLENVTEVASTVGLSYQLGGTLSGNTANAHRLLLWAQGLGSAQPLLESLYSGYFEQGLNIFSIDDLVAFAERAGLDPDAARAMLGTDEFVSDVAADQALAAQFGANGVPFFVFDRAYGISGAQPLQVFVDTLAKAAQGASE</sequence>